<proteinExistence type="predicted"/>
<dbReference type="GO" id="GO:0019319">
    <property type="term" value="P:hexose biosynthetic process"/>
    <property type="evidence" value="ECO:0007669"/>
    <property type="project" value="TreeGrafter"/>
</dbReference>
<dbReference type="Gene3D" id="3.40.50.300">
    <property type="entry name" value="P-loop containing nucleotide triphosphate hydrolases"/>
    <property type="match status" value="1"/>
</dbReference>
<dbReference type="SUPFAM" id="SSF52540">
    <property type="entry name" value="P-loop containing nucleoside triphosphate hydrolases"/>
    <property type="match status" value="1"/>
</dbReference>
<dbReference type="GO" id="GO:0050659">
    <property type="term" value="F:N-acetylgalactosamine 4-sulfate 6-O-sulfotransferase activity"/>
    <property type="evidence" value="ECO:0007669"/>
    <property type="project" value="TreeGrafter"/>
</dbReference>
<sequence>MTSSSLCCSSSPLISLFIVPTIRQRQLQFLGHICRHKGLEHLAITGKIEGKRSRARQRITFIENLKSWAISKGSNNNLLRIASSEATSKDTQENTRLDFRFSRQLLRLTYKSLPKLDSANRTRDITTEFQCSQSWDKLQTLGENDTEDIMCIPRPNYMPAVKNPCYMEDTNSAATTNEKVHCLPYFHVLGNDKCGTTDFHARLTQHPLVLPNNGGIGKEIYYWCWLRYGDGTPMDFWDFRGWKEDPQNAGLSEPRFLTPHAMRHIYRDPKFIVMVRNPIDRLYSDYIFLGYGFTAQKFARDVPVAISMLQKCLSVNSTRQCFFSDKMYHDLPVSLTF</sequence>
<protein>
    <submittedName>
        <fullName evidence="1">Carbohydrate sulfotransferase 15</fullName>
    </submittedName>
</protein>
<gene>
    <name evidence="1" type="ORF">PoB_005810400</name>
</gene>
<keyword evidence="2" id="KW-1185">Reference proteome</keyword>
<dbReference type="InterPro" id="IPR052654">
    <property type="entry name" value="CS_Sulfotransferase"/>
</dbReference>
<dbReference type="InterPro" id="IPR027417">
    <property type="entry name" value="P-loop_NTPase"/>
</dbReference>
<comment type="caution">
    <text evidence="1">The sequence shown here is derived from an EMBL/GenBank/DDBJ whole genome shotgun (WGS) entry which is preliminary data.</text>
</comment>
<evidence type="ECO:0000313" key="1">
    <source>
        <dbReference type="EMBL" id="GFO31599.1"/>
    </source>
</evidence>
<dbReference type="Proteomes" id="UP000735302">
    <property type="component" value="Unassembled WGS sequence"/>
</dbReference>
<organism evidence="1 2">
    <name type="scientific">Plakobranchus ocellatus</name>
    <dbReference type="NCBI Taxonomy" id="259542"/>
    <lineage>
        <taxon>Eukaryota</taxon>
        <taxon>Metazoa</taxon>
        <taxon>Spiralia</taxon>
        <taxon>Lophotrochozoa</taxon>
        <taxon>Mollusca</taxon>
        <taxon>Gastropoda</taxon>
        <taxon>Heterobranchia</taxon>
        <taxon>Euthyneura</taxon>
        <taxon>Panpulmonata</taxon>
        <taxon>Sacoglossa</taxon>
        <taxon>Placobranchoidea</taxon>
        <taxon>Plakobranchidae</taxon>
        <taxon>Plakobranchus</taxon>
    </lineage>
</organism>
<dbReference type="EMBL" id="BLXT01006411">
    <property type="protein sequence ID" value="GFO31599.1"/>
    <property type="molecule type" value="Genomic_DNA"/>
</dbReference>
<evidence type="ECO:0000313" key="2">
    <source>
        <dbReference type="Proteomes" id="UP000735302"/>
    </source>
</evidence>
<dbReference type="PANTHER" id="PTHR15723">
    <property type="entry name" value="CARBOHYDRATE SULFOTRANSFERASE 15"/>
    <property type="match status" value="1"/>
</dbReference>
<accession>A0AAV4CKB0</accession>
<dbReference type="PANTHER" id="PTHR15723:SF0">
    <property type="entry name" value="CARBOHYDRATE SULFOTRANSFERASE 15"/>
    <property type="match status" value="1"/>
</dbReference>
<dbReference type="AlphaFoldDB" id="A0AAV4CKB0"/>
<name>A0AAV4CKB0_9GAST</name>
<reference evidence="1 2" key="1">
    <citation type="journal article" date="2021" name="Elife">
        <title>Chloroplast acquisition without the gene transfer in kleptoplastic sea slugs, Plakobranchus ocellatus.</title>
        <authorList>
            <person name="Maeda T."/>
            <person name="Takahashi S."/>
            <person name="Yoshida T."/>
            <person name="Shimamura S."/>
            <person name="Takaki Y."/>
            <person name="Nagai Y."/>
            <person name="Toyoda A."/>
            <person name="Suzuki Y."/>
            <person name="Arimoto A."/>
            <person name="Ishii H."/>
            <person name="Satoh N."/>
            <person name="Nishiyama T."/>
            <person name="Hasebe M."/>
            <person name="Maruyama T."/>
            <person name="Minagawa J."/>
            <person name="Obokata J."/>
            <person name="Shigenobu S."/>
        </authorList>
    </citation>
    <scope>NUCLEOTIDE SEQUENCE [LARGE SCALE GENOMIC DNA]</scope>
</reference>